<dbReference type="GeneID" id="12449074"/>
<accession>H9ZZ52</accession>
<dbReference type="EMBL" id="CP003423">
    <property type="protein sequence ID" value="AFH42009.1"/>
    <property type="molecule type" value="Genomic_DNA"/>
</dbReference>
<evidence type="ECO:0000313" key="1">
    <source>
        <dbReference type="EMBL" id="AFH42009.1"/>
    </source>
</evidence>
<dbReference type="OrthoDB" id="23364at2157"/>
<evidence type="ECO:0000313" key="2">
    <source>
        <dbReference type="Proteomes" id="UP000007391"/>
    </source>
</evidence>
<dbReference type="HOGENOM" id="CLU_192649_0_0_2"/>
<reference evidence="1 2" key="2">
    <citation type="journal article" date="2014" name="Extremophiles">
        <title>Analysis of the complete genome of Fervidococcus fontis confirms the distinct phylogenetic position of the order Fervidicoccales and suggests its environmental function.</title>
        <authorList>
            <person name="Lebedinsky A.V."/>
            <person name="Mardanov A.V."/>
            <person name="Kublanov I.V."/>
            <person name="Gumerov V.M."/>
            <person name="Beletsky A.V."/>
            <person name="Perevalova A.A."/>
            <person name="Bidzhieva S.Kh."/>
            <person name="Bonch-Osmolovskaya E.A."/>
            <person name="Skryabin K.G."/>
            <person name="Ravin N.V."/>
        </authorList>
    </citation>
    <scope>NUCLEOTIDE SEQUENCE [LARGE SCALE GENOMIC DNA]</scope>
    <source>
        <strain evidence="2">DSM 19380 / VKM B-2539 / Kam940</strain>
    </source>
</reference>
<dbReference type="RefSeq" id="WP_014557158.1">
    <property type="nucleotide sequence ID" value="NC_017461.1"/>
</dbReference>
<name>H9ZZ52_FERFK</name>
<keyword evidence="2" id="KW-1185">Reference proteome</keyword>
<proteinExistence type="predicted"/>
<dbReference type="eggNOG" id="arCOG06985">
    <property type="taxonomic scope" value="Archaea"/>
</dbReference>
<organism evidence="1 2">
    <name type="scientific">Fervidicoccus fontis (strain DSM 19380 / JCM 18336 / VKM B-2539 / Kam940)</name>
    <dbReference type="NCBI Taxonomy" id="1163730"/>
    <lineage>
        <taxon>Archaea</taxon>
        <taxon>Thermoproteota</taxon>
        <taxon>Thermoprotei</taxon>
        <taxon>Fervidicoccales</taxon>
        <taxon>Fervidicoccaceae</taxon>
        <taxon>Fervidicoccus</taxon>
    </lineage>
</organism>
<dbReference type="KEGG" id="ffo:FFONT_0013"/>
<reference evidence="2" key="1">
    <citation type="submission" date="2012-03" db="EMBL/GenBank/DDBJ databases">
        <title>Fervidicoccus fontis complete genome analysis confirms its distinct phylogenetic position and predicts its environmental function.</title>
        <authorList>
            <person name="Lebedinsky A.V."/>
            <person name="Mardanov A.V."/>
            <person name="Gumerov V.M."/>
            <person name="Beletsky A.V."/>
            <person name="Kublanov I.V."/>
            <person name="Perevalova A.A."/>
            <person name="Bonch-Osmolovskaya E.A."/>
            <person name="Ravin N.V."/>
            <person name="Skryabin K.G."/>
        </authorList>
    </citation>
    <scope>NUCLEOTIDE SEQUENCE [LARGE SCALE GENOMIC DNA]</scope>
    <source>
        <strain evidence="2">DSM 19380 / VKM B-2539 / Kam940</strain>
    </source>
</reference>
<dbReference type="Proteomes" id="UP000007391">
    <property type="component" value="Chromosome"/>
</dbReference>
<dbReference type="AlphaFoldDB" id="H9ZZ52"/>
<protein>
    <submittedName>
        <fullName evidence="1">Uncharacterized protein</fullName>
    </submittedName>
</protein>
<dbReference type="InParanoid" id="H9ZZ52"/>
<sequence length="71" mass="8454">MIKCPVCGHEGNEGEFKLFKEPWKFRFYDVKRLECPKCHAIFNYYSGTSPKGRKSEFVIKVKPREVKRVKK</sequence>
<gene>
    <name evidence="1" type="ordered locus">FFONT_0013</name>
</gene>